<evidence type="ECO:0000256" key="1">
    <source>
        <dbReference type="ARBA" id="ARBA00022723"/>
    </source>
</evidence>
<dbReference type="SUPFAM" id="SSF55008">
    <property type="entry name" value="HMA, heavy metal-associated domain"/>
    <property type="match status" value="1"/>
</dbReference>
<evidence type="ECO:0000313" key="3">
    <source>
        <dbReference type="EMBL" id="SBV37903.1"/>
    </source>
</evidence>
<dbReference type="InterPro" id="IPR006121">
    <property type="entry name" value="HMA_dom"/>
</dbReference>
<proteinExistence type="predicted"/>
<feature type="domain" description="HMA" evidence="2">
    <location>
        <begin position="1"/>
        <end position="62"/>
    </location>
</feature>
<dbReference type="CDD" id="cd00371">
    <property type="entry name" value="HMA"/>
    <property type="match status" value="1"/>
</dbReference>
<name>A0A1Y5Q6P8_9GAMM</name>
<dbReference type="PROSITE" id="PS50846">
    <property type="entry name" value="HMA_2"/>
    <property type="match status" value="1"/>
</dbReference>
<organism evidence="3">
    <name type="scientific">uncultured Stenotrophomonas sp</name>
    <dbReference type="NCBI Taxonomy" id="165438"/>
    <lineage>
        <taxon>Bacteria</taxon>
        <taxon>Pseudomonadati</taxon>
        <taxon>Pseudomonadota</taxon>
        <taxon>Gammaproteobacteria</taxon>
        <taxon>Lysobacterales</taxon>
        <taxon>Lysobacteraceae</taxon>
        <taxon>Stenotrophomonas</taxon>
        <taxon>environmental samples</taxon>
    </lineage>
</organism>
<sequence length="65" mass="6937">MQLQIENMTCGGCARGVTAAIKDVDADAIVEIDLPAKRVRIESAQPAEHFARALDEAGFPAQQTP</sequence>
<dbReference type="InterPro" id="IPR036163">
    <property type="entry name" value="HMA_dom_sf"/>
</dbReference>
<keyword evidence="1" id="KW-0479">Metal-binding</keyword>
<dbReference type="Pfam" id="PF00403">
    <property type="entry name" value="HMA"/>
    <property type="match status" value="1"/>
</dbReference>
<protein>
    <recommendedName>
        <fullName evidence="2">HMA domain-containing protein</fullName>
    </recommendedName>
</protein>
<reference evidence="3" key="1">
    <citation type="submission" date="2016-03" db="EMBL/GenBank/DDBJ databases">
        <authorList>
            <person name="Ploux O."/>
        </authorList>
    </citation>
    <scope>NUCLEOTIDE SEQUENCE</scope>
    <source>
        <strain evidence="3">UC10</strain>
    </source>
</reference>
<dbReference type="AlphaFoldDB" id="A0A1Y5Q6P8"/>
<dbReference type="EMBL" id="FLTS01000001">
    <property type="protein sequence ID" value="SBV37903.1"/>
    <property type="molecule type" value="Genomic_DNA"/>
</dbReference>
<dbReference type="PROSITE" id="PS01047">
    <property type="entry name" value="HMA_1"/>
    <property type="match status" value="1"/>
</dbReference>
<dbReference type="InterPro" id="IPR017969">
    <property type="entry name" value="Heavy-metal-associated_CS"/>
</dbReference>
<dbReference type="GO" id="GO:0046872">
    <property type="term" value="F:metal ion binding"/>
    <property type="evidence" value="ECO:0007669"/>
    <property type="project" value="UniProtKB-KW"/>
</dbReference>
<accession>A0A1Y5Q6P8</accession>
<dbReference type="Gene3D" id="3.30.70.100">
    <property type="match status" value="1"/>
</dbReference>
<gene>
    <name evidence="3" type="ORF">STPYR_12846</name>
</gene>
<evidence type="ECO:0000259" key="2">
    <source>
        <dbReference type="PROSITE" id="PS50846"/>
    </source>
</evidence>